<evidence type="ECO:0000313" key="6">
    <source>
        <dbReference type="Proteomes" id="UP000197717"/>
    </source>
</evidence>
<keyword evidence="2" id="KW-0378">Hydrolase</keyword>
<protein>
    <submittedName>
        <fullName evidence="5">Peptidase</fullName>
    </submittedName>
</protein>
<dbReference type="InterPro" id="IPR029058">
    <property type="entry name" value="AB_hydrolase_fold"/>
</dbReference>
<organism evidence="5 6">
    <name type="scientific">Idiomarina piscisalsi</name>
    <dbReference type="NCBI Taxonomy" id="1096243"/>
    <lineage>
        <taxon>Bacteria</taxon>
        <taxon>Pseudomonadati</taxon>
        <taxon>Pseudomonadota</taxon>
        <taxon>Gammaproteobacteria</taxon>
        <taxon>Alteromonadales</taxon>
        <taxon>Idiomarinaceae</taxon>
        <taxon>Idiomarina</taxon>
    </lineage>
</organism>
<keyword evidence="6" id="KW-1185">Reference proteome</keyword>
<evidence type="ECO:0000256" key="1">
    <source>
        <dbReference type="ARBA" id="ARBA00010088"/>
    </source>
</evidence>
<dbReference type="EMBL" id="CP022133">
    <property type="protein sequence ID" value="ASG66483.1"/>
    <property type="molecule type" value="Genomic_DNA"/>
</dbReference>
<evidence type="ECO:0000313" key="5">
    <source>
        <dbReference type="EMBL" id="ASG66483.1"/>
    </source>
</evidence>
<evidence type="ECO:0000259" key="4">
    <source>
        <dbReference type="Pfam" id="PF00561"/>
    </source>
</evidence>
<evidence type="ECO:0000256" key="3">
    <source>
        <dbReference type="SAM" id="SignalP"/>
    </source>
</evidence>
<dbReference type="InterPro" id="IPR000073">
    <property type="entry name" value="AB_hydrolase_1"/>
</dbReference>
<keyword evidence="3" id="KW-0732">Signal</keyword>
<dbReference type="PANTHER" id="PTHR43798">
    <property type="entry name" value="MONOACYLGLYCEROL LIPASE"/>
    <property type="match status" value="1"/>
</dbReference>
<dbReference type="Gene3D" id="3.40.50.1820">
    <property type="entry name" value="alpha/beta hydrolase"/>
    <property type="match status" value="1"/>
</dbReference>
<dbReference type="InterPro" id="IPR002410">
    <property type="entry name" value="Peptidase_S33"/>
</dbReference>
<dbReference type="Proteomes" id="UP000197717">
    <property type="component" value="Chromosome"/>
</dbReference>
<comment type="similarity">
    <text evidence="1">Belongs to the peptidase S33 family.</text>
</comment>
<dbReference type="SUPFAM" id="SSF53474">
    <property type="entry name" value="alpha/beta-Hydrolases"/>
    <property type="match status" value="1"/>
</dbReference>
<accession>A0ABM6LV44</accession>
<feature type="signal peptide" evidence="3">
    <location>
        <begin position="1"/>
        <end position="23"/>
    </location>
</feature>
<gene>
    <name evidence="5" type="ORF">CEW91_10200</name>
</gene>
<dbReference type="Pfam" id="PF00561">
    <property type="entry name" value="Abhydrolase_1"/>
    <property type="match status" value="1"/>
</dbReference>
<feature type="chain" id="PRO_5046217519" evidence="3">
    <location>
        <begin position="24"/>
        <end position="487"/>
    </location>
</feature>
<dbReference type="PANTHER" id="PTHR43798:SF27">
    <property type="entry name" value="HYDROLASE ALPHA_BETA HYDROLASE FOLD FAMILY"/>
    <property type="match status" value="1"/>
</dbReference>
<reference evidence="5 6" key="1">
    <citation type="submission" date="2017-06" db="EMBL/GenBank/DDBJ databases">
        <title>Complete genome sequence of Idiomarina piscisalsi strain 10PY1A isolated from soil of Soudi Arabia.</title>
        <authorList>
            <person name="Kim M.-C."/>
            <person name="Jung B.K."/>
            <person name="Budiyanto F."/>
            <person name="Nzila A."/>
            <person name="Shin J.-H."/>
        </authorList>
    </citation>
    <scope>NUCLEOTIDE SEQUENCE [LARGE SCALE GENOMIC DNA]</scope>
    <source>
        <strain evidence="5 6">10PY1A</strain>
    </source>
</reference>
<sequence>MKQWMLVSLPLLVLAAISGSAYAQQQHEVTDSTDSECYLPGIQERLECGIVQVPENYEKPQGRQIGIHYAVLPAIQEGAKPDPMLILAGGPGQAATELAPMISRMFDTVRQKRDILLIDQRGTGKSHPLECDISRPDELIRSDDEQELAQLTSDCLKQYPDTDTTQYHTVNAVKDFEKVREHLGVQQVNLYGGSYGTRVGLTYLREAPESVRTATLDAVAPPQVVIGPFGQHGAQAFDAMLRNCEEQVACHEKFPTLEQDYHDVMNALEGQDVLLDAHDPLSFEPITINLTPGRFSSIVRMALYHPNTRQLLPYAIHSAAQSNYKAVLGLMGGTMSQSSIYLGLMLSVVCSEDLPRATDQLLAKDGDNDFIGGRTGDAFIDMCSGWKSAPVPSYWSEPVVSDKPVLLLSGELDPVTPPAWGDLAAKTLPNSKHLTAPNASHTIASHTCANRLIAEFIEKADVTAIDGSCLQKQRLKPFVLNQNGAGL</sequence>
<feature type="domain" description="AB hydrolase-1" evidence="4">
    <location>
        <begin position="83"/>
        <end position="442"/>
    </location>
</feature>
<evidence type="ECO:0000256" key="2">
    <source>
        <dbReference type="ARBA" id="ARBA00022801"/>
    </source>
</evidence>
<dbReference type="InterPro" id="IPR050266">
    <property type="entry name" value="AB_hydrolase_sf"/>
</dbReference>
<proteinExistence type="inferred from homology"/>
<name>A0ABM6LV44_9GAMM</name>
<dbReference type="PRINTS" id="PR00793">
    <property type="entry name" value="PROAMNOPTASE"/>
</dbReference>
<dbReference type="RefSeq" id="WP_088768853.1">
    <property type="nucleotide sequence ID" value="NZ_CP022133.1"/>
</dbReference>